<dbReference type="SUPFAM" id="SSF50494">
    <property type="entry name" value="Trypsin-like serine proteases"/>
    <property type="match status" value="1"/>
</dbReference>
<dbReference type="Proteomes" id="UP000252189">
    <property type="component" value="Unassembled WGS sequence"/>
</dbReference>
<reference evidence="6 7" key="1">
    <citation type="submission" date="2018-07" db="EMBL/GenBank/DDBJ databases">
        <title>Genome sequences of Haloplanus salinus JCM 18368T.</title>
        <authorList>
            <person name="Kim Y.B."/>
            <person name="Roh S.W."/>
        </authorList>
    </citation>
    <scope>NUCLEOTIDE SEQUENCE [LARGE SCALE GENOMIC DNA]</scope>
    <source>
        <strain evidence="6 7">JCM 18368</strain>
    </source>
</reference>
<dbReference type="InterPro" id="IPR043504">
    <property type="entry name" value="Peptidase_S1_PA_chymotrypsin"/>
</dbReference>
<dbReference type="InterPro" id="IPR036034">
    <property type="entry name" value="PDZ_sf"/>
</dbReference>
<dbReference type="InterPro" id="IPR001478">
    <property type="entry name" value="PDZ"/>
</dbReference>
<dbReference type="Pfam" id="PF13180">
    <property type="entry name" value="PDZ_2"/>
    <property type="match status" value="1"/>
</dbReference>
<feature type="domain" description="PDZ" evidence="5">
    <location>
        <begin position="76"/>
        <end position="120"/>
    </location>
</feature>
<name>A0A368N9S9_9EURY</name>
<evidence type="ECO:0000256" key="4">
    <source>
        <dbReference type="SAM" id="MobiDB-lite"/>
    </source>
</evidence>
<keyword evidence="3" id="KW-0378">Hydrolase</keyword>
<dbReference type="EMBL" id="QPHM01000001">
    <property type="protein sequence ID" value="RCU46890.1"/>
    <property type="molecule type" value="Genomic_DNA"/>
</dbReference>
<dbReference type="Gene3D" id="2.40.10.10">
    <property type="entry name" value="Trypsin-like serine proteases"/>
    <property type="match status" value="1"/>
</dbReference>
<dbReference type="GO" id="GO:0006508">
    <property type="term" value="P:proteolysis"/>
    <property type="evidence" value="ECO:0007669"/>
    <property type="project" value="UniProtKB-KW"/>
</dbReference>
<dbReference type="InterPro" id="IPR051201">
    <property type="entry name" value="Chloro_Bact_Ser_Proteases"/>
</dbReference>
<evidence type="ECO:0000256" key="3">
    <source>
        <dbReference type="ARBA" id="ARBA00022801"/>
    </source>
</evidence>
<evidence type="ECO:0000313" key="7">
    <source>
        <dbReference type="Proteomes" id="UP000252189"/>
    </source>
</evidence>
<sequence>MGADSDEGYEAVYRTAMPSVASVHVSHPDTEGGAGAGPGVVYDADGHLVTNQHVVGGASEVDLRFAEGDWRVGRVGGGDVVVGVEGTRIDSHEALVRYLVTEEPGGTVDLRVVRGGRETSEHVRLEARPDPGDGADGRRRRLRGR</sequence>
<evidence type="ECO:0000256" key="2">
    <source>
        <dbReference type="ARBA" id="ARBA00022670"/>
    </source>
</evidence>
<proteinExistence type="inferred from homology"/>
<keyword evidence="2" id="KW-0645">Protease</keyword>
<comment type="caution">
    <text evidence="6">The sequence shown here is derived from an EMBL/GenBank/DDBJ whole genome shotgun (WGS) entry which is preliminary data.</text>
</comment>
<evidence type="ECO:0000256" key="1">
    <source>
        <dbReference type="ARBA" id="ARBA00010541"/>
    </source>
</evidence>
<feature type="compositionally biased region" description="Basic and acidic residues" evidence="4">
    <location>
        <begin position="126"/>
        <end position="137"/>
    </location>
</feature>
<gene>
    <name evidence="6" type="ORF">DU504_05960</name>
</gene>
<dbReference type="RefSeq" id="WP_114448441.1">
    <property type="nucleotide sequence ID" value="NZ_QPHM01000001.1"/>
</dbReference>
<organism evidence="6 7">
    <name type="scientific">Haloplanus salinus</name>
    <dbReference type="NCBI Taxonomy" id="1126245"/>
    <lineage>
        <taxon>Archaea</taxon>
        <taxon>Methanobacteriati</taxon>
        <taxon>Methanobacteriota</taxon>
        <taxon>Stenosarchaea group</taxon>
        <taxon>Halobacteria</taxon>
        <taxon>Halobacteriales</taxon>
        <taxon>Haloferacaceae</taxon>
        <taxon>Haloplanus</taxon>
    </lineage>
</organism>
<accession>A0A368N9S9</accession>
<dbReference type="InterPro" id="IPR009003">
    <property type="entry name" value="Peptidase_S1_PA"/>
</dbReference>
<comment type="similarity">
    <text evidence="1">Belongs to the peptidase S1C family.</text>
</comment>
<dbReference type="Gene3D" id="2.30.42.10">
    <property type="match status" value="1"/>
</dbReference>
<dbReference type="GO" id="GO:0008233">
    <property type="term" value="F:peptidase activity"/>
    <property type="evidence" value="ECO:0007669"/>
    <property type="project" value="UniProtKB-KW"/>
</dbReference>
<protein>
    <submittedName>
        <fullName evidence="6">PDZ domain-containing protein</fullName>
    </submittedName>
</protein>
<keyword evidence="7" id="KW-1185">Reference proteome</keyword>
<dbReference type="AlphaFoldDB" id="A0A368N9S9"/>
<dbReference type="PANTHER" id="PTHR43343">
    <property type="entry name" value="PEPTIDASE S12"/>
    <property type="match status" value="1"/>
</dbReference>
<evidence type="ECO:0000313" key="6">
    <source>
        <dbReference type="EMBL" id="RCU46890.1"/>
    </source>
</evidence>
<dbReference type="SUPFAM" id="SSF50156">
    <property type="entry name" value="PDZ domain-like"/>
    <property type="match status" value="1"/>
</dbReference>
<evidence type="ECO:0000259" key="5">
    <source>
        <dbReference type="Pfam" id="PF13180"/>
    </source>
</evidence>
<feature type="region of interest" description="Disordered" evidence="4">
    <location>
        <begin position="126"/>
        <end position="145"/>
    </location>
</feature>
<dbReference type="PANTHER" id="PTHR43343:SF3">
    <property type="entry name" value="PROTEASE DO-LIKE 8, CHLOROPLASTIC"/>
    <property type="match status" value="1"/>
</dbReference>